<keyword evidence="2" id="KW-0677">Repeat</keyword>
<protein>
    <recommendedName>
        <fullName evidence="4">Mycothiol synthase</fullName>
        <ecNumber evidence="4">2.3.1.189</ecNumber>
    </recommendedName>
</protein>
<evidence type="ECO:0000313" key="6">
    <source>
        <dbReference type="EMBL" id="PZP88937.1"/>
    </source>
</evidence>
<dbReference type="NCBIfam" id="TIGR03448">
    <property type="entry name" value="mycothiol_MshD"/>
    <property type="match status" value="1"/>
</dbReference>
<dbReference type="PROSITE" id="PS51186">
    <property type="entry name" value="GNAT"/>
    <property type="match status" value="1"/>
</dbReference>
<dbReference type="Pfam" id="PF00583">
    <property type="entry name" value="Acetyltransf_1"/>
    <property type="match status" value="2"/>
</dbReference>
<keyword evidence="1" id="KW-0808">Transferase</keyword>
<dbReference type="EC" id="2.3.1.189" evidence="4"/>
<comment type="caution">
    <text evidence="6">The sequence shown here is derived from an EMBL/GenBank/DDBJ whole genome shotgun (WGS) entry which is preliminary data.</text>
</comment>
<dbReference type="CDD" id="cd04301">
    <property type="entry name" value="NAT_SF"/>
    <property type="match status" value="2"/>
</dbReference>
<keyword evidence="3" id="KW-0012">Acyltransferase</keyword>
<dbReference type="EMBL" id="QFOZ01000005">
    <property type="protein sequence ID" value="PZP88937.1"/>
    <property type="molecule type" value="Genomic_DNA"/>
</dbReference>
<evidence type="ECO:0000256" key="3">
    <source>
        <dbReference type="ARBA" id="ARBA00023315"/>
    </source>
</evidence>
<dbReference type="Proteomes" id="UP000248606">
    <property type="component" value="Unassembled WGS sequence"/>
</dbReference>
<dbReference type="InterPro" id="IPR017813">
    <property type="entry name" value="Mycothiol_AcTrfase"/>
</dbReference>
<dbReference type="InterPro" id="IPR000182">
    <property type="entry name" value="GNAT_dom"/>
</dbReference>
<dbReference type="GO" id="GO:0035447">
    <property type="term" value="F:mycothiol synthase activity"/>
    <property type="evidence" value="ECO:0007669"/>
    <property type="project" value="UniProtKB-UniRule"/>
</dbReference>
<evidence type="ECO:0000313" key="7">
    <source>
        <dbReference type="Proteomes" id="UP000248606"/>
    </source>
</evidence>
<evidence type="ECO:0000256" key="2">
    <source>
        <dbReference type="ARBA" id="ARBA00022737"/>
    </source>
</evidence>
<accession>A0A2W5ID85</accession>
<proteinExistence type="predicted"/>
<dbReference type="PANTHER" id="PTHR43617:SF31">
    <property type="entry name" value="MYCOTHIOL ACETYLTRANSFERASE"/>
    <property type="match status" value="1"/>
</dbReference>
<dbReference type="GO" id="GO:0010125">
    <property type="term" value="P:mycothiol biosynthetic process"/>
    <property type="evidence" value="ECO:0007669"/>
    <property type="project" value="UniProtKB-UniRule"/>
</dbReference>
<dbReference type="SUPFAM" id="SSF55729">
    <property type="entry name" value="Acyl-CoA N-acyltransferases (Nat)"/>
    <property type="match status" value="2"/>
</dbReference>
<gene>
    <name evidence="6" type="primary">mshD</name>
    <name evidence="6" type="ORF">DI579_04920</name>
</gene>
<dbReference type="GO" id="GO:0008999">
    <property type="term" value="F:protein-N-terminal-alanine acetyltransferase activity"/>
    <property type="evidence" value="ECO:0007669"/>
    <property type="project" value="TreeGrafter"/>
</dbReference>
<dbReference type="InterPro" id="IPR016181">
    <property type="entry name" value="Acyl_CoA_acyltransferase"/>
</dbReference>
<dbReference type="AlphaFoldDB" id="A0A2W5ID85"/>
<evidence type="ECO:0000256" key="4">
    <source>
        <dbReference type="NCBIfam" id="TIGR03448"/>
    </source>
</evidence>
<reference evidence="6 7" key="1">
    <citation type="submission" date="2017-08" db="EMBL/GenBank/DDBJ databases">
        <title>Infants hospitalized years apart are colonized by the same room-sourced microbial strains.</title>
        <authorList>
            <person name="Brooks B."/>
            <person name="Olm M.R."/>
            <person name="Firek B.A."/>
            <person name="Baker R."/>
            <person name="Thomas B.C."/>
            <person name="Morowitz M.J."/>
            <person name="Banfield J.F."/>
        </authorList>
    </citation>
    <scope>NUCLEOTIDE SEQUENCE [LARGE SCALE GENOMIC DNA]</scope>
    <source>
        <strain evidence="6">S2_006_000_R1_57</strain>
    </source>
</reference>
<evidence type="ECO:0000256" key="1">
    <source>
        <dbReference type="ARBA" id="ARBA00022679"/>
    </source>
</evidence>
<sequence length="359" mass="38699">MKLVAELLCNSAFPAQLTAQAKLVCAAALSSDGVEPLSEQAEALICADSDPAVIHAWALEEGCLVGYGNVDCRRIPTIEVVVHPLYRRQGIGEKLLCTLLGSATDYSAQPDDSGTADDADKRPMVWAHGDLSAASHLAQKLHLERSRELLQMSCSPANLTTALPSLPANSEILTFTEADNRFGETAMNAEIVRVNNAAFSWHPEQSGWDTAQVVSHRNEPWFTSDDCFVALAPGDGSTTFGDAGAVSGTSGARPRVAGFVWTKIHGVSTDASTELSTGKIGELYLVGVDPAMQGQRIGTVLTSLALRQLATRHVSQFILYVEGDNTAALKVYERHGFTISRCDVAYRYDRCKYPLTEPR</sequence>
<dbReference type="PANTHER" id="PTHR43617">
    <property type="entry name" value="L-AMINO ACID N-ACETYLTRANSFERASE"/>
    <property type="match status" value="1"/>
</dbReference>
<name>A0A2W5ID85_9ACTN</name>
<dbReference type="Gene3D" id="3.40.630.30">
    <property type="match status" value="1"/>
</dbReference>
<organism evidence="6 7">
    <name type="scientific">Lawsonella clevelandensis</name>
    <dbReference type="NCBI Taxonomy" id="1528099"/>
    <lineage>
        <taxon>Bacteria</taxon>
        <taxon>Bacillati</taxon>
        <taxon>Actinomycetota</taxon>
        <taxon>Actinomycetes</taxon>
        <taxon>Mycobacteriales</taxon>
        <taxon>Lawsonellaceae</taxon>
        <taxon>Lawsonella</taxon>
    </lineage>
</organism>
<dbReference type="InterPro" id="IPR050276">
    <property type="entry name" value="MshD_Acetyltransferase"/>
</dbReference>
<feature type="domain" description="N-acetyltransferase" evidence="5">
    <location>
        <begin position="170"/>
        <end position="359"/>
    </location>
</feature>
<evidence type="ECO:0000259" key="5">
    <source>
        <dbReference type="PROSITE" id="PS51186"/>
    </source>
</evidence>